<dbReference type="Proteomes" id="UP000516117">
    <property type="component" value="Chromosome"/>
</dbReference>
<organism evidence="2 3">
    <name type="scientific">Tessaracoccus defluvii</name>
    <dbReference type="NCBI Taxonomy" id="1285901"/>
    <lineage>
        <taxon>Bacteria</taxon>
        <taxon>Bacillati</taxon>
        <taxon>Actinomycetota</taxon>
        <taxon>Actinomycetes</taxon>
        <taxon>Propionibacteriales</taxon>
        <taxon>Propionibacteriaceae</taxon>
        <taxon>Tessaracoccus</taxon>
    </lineage>
</organism>
<dbReference type="GO" id="GO:0010181">
    <property type="term" value="F:FMN binding"/>
    <property type="evidence" value="ECO:0007669"/>
    <property type="project" value="InterPro"/>
</dbReference>
<dbReference type="InterPro" id="IPR026816">
    <property type="entry name" value="Flavodoxin_dom"/>
</dbReference>
<dbReference type="Gene3D" id="3.40.50.360">
    <property type="match status" value="1"/>
</dbReference>
<gene>
    <name evidence="2" type="ORF">H9L22_13675</name>
</gene>
<dbReference type="PROSITE" id="PS50902">
    <property type="entry name" value="FLAVODOXIN_LIKE"/>
    <property type="match status" value="1"/>
</dbReference>
<dbReference type="RefSeq" id="WP_187720408.1">
    <property type="nucleotide sequence ID" value="NZ_BAABBL010000014.1"/>
</dbReference>
<evidence type="ECO:0000313" key="3">
    <source>
        <dbReference type="Proteomes" id="UP000516117"/>
    </source>
</evidence>
<dbReference type="SUPFAM" id="SSF52218">
    <property type="entry name" value="Flavoproteins"/>
    <property type="match status" value="1"/>
</dbReference>
<evidence type="ECO:0000313" key="2">
    <source>
        <dbReference type="EMBL" id="QNP55272.1"/>
    </source>
</evidence>
<dbReference type="Pfam" id="PF12724">
    <property type="entry name" value="Flavodoxin_5"/>
    <property type="match status" value="1"/>
</dbReference>
<feature type="domain" description="Flavodoxin-like" evidence="1">
    <location>
        <begin position="4"/>
        <end position="159"/>
    </location>
</feature>
<dbReference type="EMBL" id="CP060789">
    <property type="protein sequence ID" value="QNP55272.1"/>
    <property type="molecule type" value="Genomic_DNA"/>
</dbReference>
<dbReference type="KEGG" id="tdf:H9L22_13675"/>
<reference evidence="2 3" key="1">
    <citation type="submission" date="2020-08" db="EMBL/GenBank/DDBJ databases">
        <title>Genome sequence of Tessaracoccus defluvii JCM 17540T.</title>
        <authorList>
            <person name="Hyun D.-W."/>
            <person name="Bae J.-W."/>
        </authorList>
    </citation>
    <scope>NUCLEOTIDE SEQUENCE [LARGE SCALE GENOMIC DNA]</scope>
    <source>
        <strain evidence="2 3">JCM 17540</strain>
    </source>
</reference>
<accession>A0A7H0H406</accession>
<proteinExistence type="predicted"/>
<dbReference type="AlphaFoldDB" id="A0A7H0H406"/>
<keyword evidence="3" id="KW-1185">Reference proteome</keyword>
<protein>
    <recommendedName>
        <fullName evidence="1">Flavodoxin-like domain-containing protein</fullName>
    </recommendedName>
</protein>
<dbReference type="InterPro" id="IPR029039">
    <property type="entry name" value="Flavoprotein-like_sf"/>
</dbReference>
<evidence type="ECO:0000259" key="1">
    <source>
        <dbReference type="PROSITE" id="PS50902"/>
    </source>
</evidence>
<dbReference type="InterPro" id="IPR008254">
    <property type="entry name" value="Flavodoxin/NO_synth"/>
</dbReference>
<name>A0A7H0H406_9ACTN</name>
<sequence>MGTVLIAYATRTSAAADIADAVAEVLRSAGHEVRVADVRTDPGVDGADLVVFGSGINASAYYPEATAWLKAKAADLVSTRLAVYNTCLNAADPAKQDLALSYNDAVVARHGALSSAAFAGRYVPAEVGWASKLLARVTRRRAQDHLDADAARAWAEALLPLADPETPPHR</sequence>